<protein>
    <submittedName>
        <fullName evidence="3">Short-chain dehydrogenase/reductase SDR</fullName>
    </submittedName>
</protein>
<dbReference type="InterPro" id="IPR036291">
    <property type="entry name" value="NAD(P)-bd_dom_sf"/>
</dbReference>
<evidence type="ECO:0000256" key="1">
    <source>
        <dbReference type="ARBA" id="ARBA00006484"/>
    </source>
</evidence>
<dbReference type="PRINTS" id="PR00081">
    <property type="entry name" value="GDHRDH"/>
</dbReference>
<dbReference type="PROSITE" id="PS00061">
    <property type="entry name" value="ADH_SHORT"/>
    <property type="match status" value="1"/>
</dbReference>
<dbReference type="EMBL" id="LCLA01000021">
    <property type="protein sequence ID" value="KKU10084.1"/>
    <property type="molecule type" value="Genomic_DNA"/>
</dbReference>
<dbReference type="Pfam" id="PF00106">
    <property type="entry name" value="adh_short"/>
    <property type="match status" value="1"/>
</dbReference>
<evidence type="ECO:0000256" key="2">
    <source>
        <dbReference type="ARBA" id="ARBA00023002"/>
    </source>
</evidence>
<comment type="similarity">
    <text evidence="1">Belongs to the short-chain dehydrogenases/reductases (SDR) family.</text>
</comment>
<dbReference type="Gene3D" id="3.40.50.720">
    <property type="entry name" value="NAD(P)-binding Rossmann-like Domain"/>
    <property type="match status" value="1"/>
</dbReference>
<reference evidence="3 4" key="1">
    <citation type="journal article" date="2015" name="Nature">
        <title>rRNA introns, odd ribosomes, and small enigmatic genomes across a large radiation of phyla.</title>
        <authorList>
            <person name="Brown C.T."/>
            <person name="Hug L.A."/>
            <person name="Thomas B.C."/>
            <person name="Sharon I."/>
            <person name="Castelle C.J."/>
            <person name="Singh A."/>
            <person name="Wilkins M.J."/>
            <person name="Williams K.H."/>
            <person name="Banfield J.F."/>
        </authorList>
    </citation>
    <scope>NUCLEOTIDE SEQUENCE [LARGE SCALE GENOMIC DNA]</scope>
</reference>
<name>A0A0G1MPH4_9BACT</name>
<dbReference type="GO" id="GO:0016491">
    <property type="term" value="F:oxidoreductase activity"/>
    <property type="evidence" value="ECO:0007669"/>
    <property type="project" value="UniProtKB-KW"/>
</dbReference>
<dbReference type="InterPro" id="IPR020904">
    <property type="entry name" value="Sc_DH/Rdtase_CS"/>
</dbReference>
<dbReference type="PANTHER" id="PTHR44196">
    <property type="entry name" value="DEHYDROGENASE/REDUCTASE SDR FAMILY MEMBER 7B"/>
    <property type="match status" value="1"/>
</dbReference>
<evidence type="ECO:0000313" key="4">
    <source>
        <dbReference type="Proteomes" id="UP000034329"/>
    </source>
</evidence>
<proteinExistence type="inferred from homology"/>
<dbReference type="GO" id="GO:0016020">
    <property type="term" value="C:membrane"/>
    <property type="evidence" value="ECO:0007669"/>
    <property type="project" value="TreeGrafter"/>
</dbReference>
<evidence type="ECO:0000313" key="3">
    <source>
        <dbReference type="EMBL" id="KKU10084.1"/>
    </source>
</evidence>
<dbReference type="Proteomes" id="UP000034329">
    <property type="component" value="Unassembled WGS sequence"/>
</dbReference>
<dbReference type="SUPFAM" id="SSF51735">
    <property type="entry name" value="NAD(P)-binding Rossmann-fold domains"/>
    <property type="match status" value="1"/>
</dbReference>
<organism evidence="3 4">
    <name type="scientific">Candidatus Woesebacteria bacterium GW2011_GWB1_45_5</name>
    <dbReference type="NCBI Taxonomy" id="1618581"/>
    <lineage>
        <taxon>Bacteria</taxon>
        <taxon>Candidatus Woeseibacteriota</taxon>
    </lineage>
</organism>
<sequence>MTMDLKGKIAVITGAGGGIGSEIVKSLKSGGVRCVVIEKEKSLLEGIMDILDGDQNYIFECDFSKPADVERLGEELSAKFPAIDFLFNIAGIGIYKNIEDLAIGEWEKSININLTAPFILTKKLIPSLKKSDDAVVVNIGSGMGVIPTPGRVAYCSTKFGLRGMSLTLAEEFKGKNISFVLMTLGSVMTNFGTGGLTLRKKLEEEGKKYLDPVDIAQKIIGIIKDKDRHAEYKIYPEGYEE</sequence>
<dbReference type="InterPro" id="IPR002347">
    <property type="entry name" value="SDR_fam"/>
</dbReference>
<gene>
    <name evidence="3" type="ORF">UX13_C0021G0014</name>
</gene>
<dbReference type="CDD" id="cd05233">
    <property type="entry name" value="SDR_c"/>
    <property type="match status" value="1"/>
</dbReference>
<dbReference type="AlphaFoldDB" id="A0A0G1MPH4"/>
<dbReference type="PANTHER" id="PTHR44196:SF1">
    <property type="entry name" value="DEHYDROGENASE_REDUCTASE SDR FAMILY MEMBER 7B"/>
    <property type="match status" value="1"/>
</dbReference>
<comment type="caution">
    <text evidence="3">The sequence shown here is derived from an EMBL/GenBank/DDBJ whole genome shotgun (WGS) entry which is preliminary data.</text>
</comment>
<keyword evidence="2" id="KW-0560">Oxidoreductase</keyword>
<accession>A0A0G1MPH4</accession>